<dbReference type="AlphaFoldDB" id="A0A4R3KP75"/>
<dbReference type="Gene3D" id="3.30.390.10">
    <property type="entry name" value="Enolase-like, N-terminal domain"/>
    <property type="match status" value="1"/>
</dbReference>
<dbReference type="GO" id="GO:0016836">
    <property type="term" value="F:hydro-lyase activity"/>
    <property type="evidence" value="ECO:0007669"/>
    <property type="project" value="TreeGrafter"/>
</dbReference>
<evidence type="ECO:0000256" key="2">
    <source>
        <dbReference type="ARBA" id="ARBA00022723"/>
    </source>
</evidence>
<dbReference type="GO" id="GO:0016052">
    <property type="term" value="P:carbohydrate catabolic process"/>
    <property type="evidence" value="ECO:0007669"/>
    <property type="project" value="TreeGrafter"/>
</dbReference>
<keyword evidence="6" id="KW-1185">Reference proteome</keyword>
<dbReference type="InterPro" id="IPR013342">
    <property type="entry name" value="Mandelate_racemase_C"/>
</dbReference>
<evidence type="ECO:0000256" key="3">
    <source>
        <dbReference type="ARBA" id="ARBA00022842"/>
    </source>
</evidence>
<dbReference type="OrthoDB" id="9796450at2"/>
<proteinExistence type="predicted"/>
<dbReference type="GO" id="GO:0009063">
    <property type="term" value="P:amino acid catabolic process"/>
    <property type="evidence" value="ECO:0007669"/>
    <property type="project" value="InterPro"/>
</dbReference>
<dbReference type="PANTHER" id="PTHR13794">
    <property type="entry name" value="ENOLASE SUPERFAMILY, MANDELATE RACEMASE"/>
    <property type="match status" value="1"/>
</dbReference>
<evidence type="ECO:0000256" key="1">
    <source>
        <dbReference type="ARBA" id="ARBA00001946"/>
    </source>
</evidence>
<dbReference type="GO" id="GO:0016854">
    <property type="term" value="F:racemase and epimerase activity"/>
    <property type="evidence" value="ECO:0007669"/>
    <property type="project" value="UniProtKB-ARBA"/>
</dbReference>
<protein>
    <submittedName>
        <fullName evidence="5">L-alanine-DL-glutamate epimerase-like enolase superfamily enzyme</fullName>
    </submittedName>
</protein>
<organism evidence="5 6">
    <name type="scientific">Anseongella ginsenosidimutans</name>
    <dbReference type="NCBI Taxonomy" id="496056"/>
    <lineage>
        <taxon>Bacteria</taxon>
        <taxon>Pseudomonadati</taxon>
        <taxon>Bacteroidota</taxon>
        <taxon>Sphingobacteriia</taxon>
        <taxon>Sphingobacteriales</taxon>
        <taxon>Sphingobacteriaceae</taxon>
        <taxon>Anseongella</taxon>
    </lineage>
</organism>
<gene>
    <name evidence="5" type="ORF">EDD80_11519</name>
</gene>
<dbReference type="GO" id="GO:0000287">
    <property type="term" value="F:magnesium ion binding"/>
    <property type="evidence" value="ECO:0007669"/>
    <property type="project" value="TreeGrafter"/>
</dbReference>
<evidence type="ECO:0000259" key="4">
    <source>
        <dbReference type="SMART" id="SM00922"/>
    </source>
</evidence>
<dbReference type="RefSeq" id="WP_132130455.1">
    <property type="nucleotide sequence ID" value="NZ_CP042432.1"/>
</dbReference>
<sequence length="382" mass="43253">MHTEAILCETFSIKEISCRILKPIVFPKPFYDSTMGPFSSYETTVLTLVDDSGFTGEIEYPVSCFPFFKKYLLPVLLESHNSSYPDIYKKMFWRIRNEGFRGEAARALGYLDRVFYDIASRRAGKPLHRYLGAERSWAMVYASGGSTALSDTELIEECLSYKEKGYSVIKIKAGGDFASHLQQDVKRIEKVRIALGNNIQLAVDLNQALTVDQARDFIEQIADLDIYWLEEPIHSADILGMSALTETTNMCLSFGESERLAHPFHLMLNAGIRHFQPVANSMISIAEFKAVCYLAASHGLMLSCGSFPNVNAQLIATLGEDAMCEYLIPYLKPMDPYFKVQPSVSNGKIILPEIEGISIRFDWDRIKKENMIRDSVVWKPKR</sequence>
<name>A0A4R3KP75_9SPHI</name>
<dbReference type="SUPFAM" id="SSF51604">
    <property type="entry name" value="Enolase C-terminal domain-like"/>
    <property type="match status" value="1"/>
</dbReference>
<dbReference type="PROSITE" id="PS00909">
    <property type="entry name" value="MR_MLE_2"/>
    <property type="match status" value="1"/>
</dbReference>
<comment type="cofactor">
    <cofactor evidence="1">
        <name>Mg(2+)</name>
        <dbReference type="ChEBI" id="CHEBI:18420"/>
    </cofactor>
</comment>
<dbReference type="InterPro" id="IPR029017">
    <property type="entry name" value="Enolase-like_N"/>
</dbReference>
<dbReference type="InterPro" id="IPR036849">
    <property type="entry name" value="Enolase-like_C_sf"/>
</dbReference>
<dbReference type="SMART" id="SM00922">
    <property type="entry name" value="MR_MLE"/>
    <property type="match status" value="1"/>
</dbReference>
<dbReference type="CDD" id="cd03316">
    <property type="entry name" value="MR_like"/>
    <property type="match status" value="1"/>
</dbReference>
<dbReference type="EMBL" id="SMAD01000015">
    <property type="protein sequence ID" value="TCS85036.1"/>
    <property type="molecule type" value="Genomic_DNA"/>
</dbReference>
<dbReference type="Proteomes" id="UP000295807">
    <property type="component" value="Unassembled WGS sequence"/>
</dbReference>
<keyword evidence="3" id="KW-0460">Magnesium</keyword>
<dbReference type="Pfam" id="PF13378">
    <property type="entry name" value="MR_MLE_C"/>
    <property type="match status" value="1"/>
</dbReference>
<dbReference type="InterPro" id="IPR029065">
    <property type="entry name" value="Enolase_C-like"/>
</dbReference>
<accession>A0A4R3KP75</accession>
<evidence type="ECO:0000313" key="6">
    <source>
        <dbReference type="Proteomes" id="UP000295807"/>
    </source>
</evidence>
<dbReference type="PANTHER" id="PTHR13794:SF58">
    <property type="entry name" value="MITOCHONDRIAL ENOLASE SUPERFAMILY MEMBER 1"/>
    <property type="match status" value="1"/>
</dbReference>
<dbReference type="InterPro" id="IPR018110">
    <property type="entry name" value="Mandel_Rmase/mucon_lact_enz_CS"/>
</dbReference>
<comment type="caution">
    <text evidence="5">The sequence shown here is derived from an EMBL/GenBank/DDBJ whole genome shotgun (WGS) entry which is preliminary data.</text>
</comment>
<keyword evidence="2" id="KW-0479">Metal-binding</keyword>
<feature type="domain" description="Mandelate racemase/muconate lactonizing enzyme C-terminal" evidence="4">
    <location>
        <begin position="151"/>
        <end position="251"/>
    </location>
</feature>
<reference evidence="5 6" key="1">
    <citation type="submission" date="2019-03" db="EMBL/GenBank/DDBJ databases">
        <title>Genomic Encyclopedia of Type Strains, Phase IV (KMG-IV): sequencing the most valuable type-strain genomes for metagenomic binning, comparative biology and taxonomic classification.</title>
        <authorList>
            <person name="Goeker M."/>
        </authorList>
    </citation>
    <scope>NUCLEOTIDE SEQUENCE [LARGE SCALE GENOMIC DNA]</scope>
    <source>
        <strain evidence="5 6">DSM 21100</strain>
    </source>
</reference>
<evidence type="ECO:0000313" key="5">
    <source>
        <dbReference type="EMBL" id="TCS85036.1"/>
    </source>
</evidence>
<dbReference type="Gene3D" id="3.20.20.120">
    <property type="entry name" value="Enolase-like C-terminal domain"/>
    <property type="match status" value="1"/>
</dbReference>
<dbReference type="SUPFAM" id="SSF54826">
    <property type="entry name" value="Enolase N-terminal domain-like"/>
    <property type="match status" value="1"/>
</dbReference>
<dbReference type="InterPro" id="IPR046945">
    <property type="entry name" value="RHMD-like"/>
</dbReference>